<name>A0A9P5SA95_9FUNG</name>
<gene>
    <name evidence="2" type="ORF">BG006_001492</name>
</gene>
<protein>
    <submittedName>
        <fullName evidence="2">Uncharacterized protein</fullName>
    </submittedName>
</protein>
<feature type="region of interest" description="Disordered" evidence="1">
    <location>
        <begin position="248"/>
        <end position="366"/>
    </location>
</feature>
<dbReference type="Proteomes" id="UP000696485">
    <property type="component" value="Unassembled WGS sequence"/>
</dbReference>
<accession>A0A9P5SA95</accession>
<dbReference type="EMBL" id="JAAAUY010001299">
    <property type="protein sequence ID" value="KAF9323378.1"/>
    <property type="molecule type" value="Genomic_DNA"/>
</dbReference>
<reference evidence="2" key="1">
    <citation type="journal article" date="2020" name="Fungal Divers.">
        <title>Resolving the Mortierellaceae phylogeny through synthesis of multi-gene phylogenetics and phylogenomics.</title>
        <authorList>
            <person name="Vandepol N."/>
            <person name="Liber J."/>
            <person name="Desiro A."/>
            <person name="Na H."/>
            <person name="Kennedy M."/>
            <person name="Barry K."/>
            <person name="Grigoriev I.V."/>
            <person name="Miller A.N."/>
            <person name="O'Donnell K."/>
            <person name="Stajich J.E."/>
            <person name="Bonito G."/>
        </authorList>
    </citation>
    <scope>NUCLEOTIDE SEQUENCE</scope>
    <source>
        <strain evidence="2">NVP1</strain>
    </source>
</reference>
<evidence type="ECO:0000313" key="2">
    <source>
        <dbReference type="EMBL" id="KAF9323378.1"/>
    </source>
</evidence>
<feature type="compositionally biased region" description="Basic residues" evidence="1">
    <location>
        <begin position="355"/>
        <end position="366"/>
    </location>
</feature>
<proteinExistence type="predicted"/>
<evidence type="ECO:0000256" key="1">
    <source>
        <dbReference type="SAM" id="MobiDB-lite"/>
    </source>
</evidence>
<evidence type="ECO:0000313" key="3">
    <source>
        <dbReference type="Proteomes" id="UP000696485"/>
    </source>
</evidence>
<keyword evidence="3" id="KW-1185">Reference proteome</keyword>
<dbReference type="AlphaFoldDB" id="A0A9P5SA95"/>
<comment type="caution">
    <text evidence="2">The sequence shown here is derived from an EMBL/GenBank/DDBJ whole genome shotgun (WGS) entry which is preliminary data.</text>
</comment>
<feature type="region of interest" description="Disordered" evidence="1">
    <location>
        <begin position="153"/>
        <end position="179"/>
    </location>
</feature>
<sequence>MSEGKLSFEKVILRPRGGPTTNDEGTVVMNVMIGTGDGAKLHRVQLDPRDNNDSSTEFADWVEQYGYSSADQRAKMEKCSYEASGVYHHTAYLKRDGPRGSVASFAYVSLSRFKEAGGAKRDFGNLPVKETARITTPDAMKQVSRAVTILQGMGGSKEQAGEIDNGEGPSTPRPKPIAKAKPVAKATRAKKAGSTVVIELDTDAGLESDGDGQDGLDNNVAEILRNMRSMEALPKSVQGFDSVLADIQDDDAGDAGGHESSALTTGGHKNVVVDESTQEAQDADAAKASSAGAQKKKKDKKEKKEKKVKDGKDKAPVLGDITTSAVNGATGGSHGTKHPSDLDSDATEKNAPQGKRGRGRPAKPKA</sequence>
<feature type="compositionally biased region" description="Basic and acidic residues" evidence="1">
    <location>
        <begin position="305"/>
        <end position="315"/>
    </location>
</feature>
<organism evidence="2 3">
    <name type="scientific">Podila minutissima</name>
    <dbReference type="NCBI Taxonomy" id="64525"/>
    <lineage>
        <taxon>Eukaryota</taxon>
        <taxon>Fungi</taxon>
        <taxon>Fungi incertae sedis</taxon>
        <taxon>Mucoromycota</taxon>
        <taxon>Mortierellomycotina</taxon>
        <taxon>Mortierellomycetes</taxon>
        <taxon>Mortierellales</taxon>
        <taxon>Mortierellaceae</taxon>
        <taxon>Podila</taxon>
    </lineage>
</organism>
<feature type="compositionally biased region" description="Basic residues" evidence="1">
    <location>
        <begin position="294"/>
        <end position="304"/>
    </location>
</feature>